<dbReference type="AlphaFoldDB" id="A0A0U4F4R4"/>
<feature type="transmembrane region" description="Helical" evidence="1">
    <location>
        <begin position="141"/>
        <end position="165"/>
    </location>
</feature>
<feature type="transmembrane region" description="Helical" evidence="1">
    <location>
        <begin position="172"/>
        <end position="193"/>
    </location>
</feature>
<feature type="transmembrane region" description="Helical" evidence="1">
    <location>
        <begin position="205"/>
        <end position="223"/>
    </location>
</feature>
<dbReference type="Proteomes" id="UP000050331">
    <property type="component" value="Chromosome"/>
</dbReference>
<dbReference type="OrthoDB" id="2964329at2"/>
<dbReference type="RefSeq" id="WP_068444414.1">
    <property type="nucleotide sequence ID" value="NZ_CP013862.1"/>
</dbReference>
<dbReference type="KEGG" id="lao:AOX59_08140"/>
<evidence type="ECO:0000313" key="3">
    <source>
        <dbReference type="Proteomes" id="UP000050331"/>
    </source>
</evidence>
<dbReference type="InterPro" id="IPR025699">
    <property type="entry name" value="ABC2_memb-like"/>
</dbReference>
<proteinExistence type="predicted"/>
<dbReference type="Pfam" id="PF13346">
    <property type="entry name" value="ABC2_membrane_5"/>
    <property type="match status" value="1"/>
</dbReference>
<accession>A0A0U4F4R4</accession>
<reference evidence="2 3" key="1">
    <citation type="submission" date="2016-01" db="EMBL/GenBank/DDBJ databases">
        <title>Complete genome sequence of strain Lentibacillus amyloliquefaciens LAM0015T isolated from saline sediment.</title>
        <authorList>
            <person name="Wang J.-L."/>
            <person name="He M.-X."/>
        </authorList>
    </citation>
    <scope>NUCLEOTIDE SEQUENCE [LARGE SCALE GENOMIC DNA]</scope>
    <source>
        <strain evidence="2 3">LAM0015</strain>
    </source>
</reference>
<evidence type="ECO:0000313" key="2">
    <source>
        <dbReference type="EMBL" id="ALX48582.1"/>
    </source>
</evidence>
<feature type="transmembrane region" description="Helical" evidence="1">
    <location>
        <begin position="21"/>
        <end position="38"/>
    </location>
</feature>
<evidence type="ECO:0000256" key="1">
    <source>
        <dbReference type="SAM" id="Phobius"/>
    </source>
</evidence>
<keyword evidence="1" id="KW-0812">Transmembrane</keyword>
<sequence>MRTNVITDFIKEEWYEQRRMLFWYFLISLALVLTVTFFSRLDVVMNWIEQSNLSFTDVSRISFAVLFMPYAISWMIVCNKTDKENRKGFYKFLHMLPITIKEIVTAKYISVFLMNGLMAIWLCGLWWIYDVIFPYAASLMVWTGLCMIVFFYAFSVLAIQLGFFFRWGSNSLFTFFLFLLIVAGQFEFTGQITDQTIKWMDRFPLLLWGIAILLMIVIWLLCWRWSMKVYRKY</sequence>
<gene>
    <name evidence="2" type="ORF">AOX59_08140</name>
</gene>
<keyword evidence="3" id="KW-1185">Reference proteome</keyword>
<keyword evidence="1" id="KW-1133">Transmembrane helix</keyword>
<name>A0A0U4F4R4_9BACI</name>
<dbReference type="STRING" id="1472767.AOX59_08140"/>
<organism evidence="2 3">
    <name type="scientific">Lentibacillus amyloliquefaciens</name>
    <dbReference type="NCBI Taxonomy" id="1472767"/>
    <lineage>
        <taxon>Bacteria</taxon>
        <taxon>Bacillati</taxon>
        <taxon>Bacillota</taxon>
        <taxon>Bacilli</taxon>
        <taxon>Bacillales</taxon>
        <taxon>Bacillaceae</taxon>
        <taxon>Lentibacillus</taxon>
    </lineage>
</organism>
<protein>
    <submittedName>
        <fullName evidence="2">Uncharacterized protein</fullName>
    </submittedName>
</protein>
<feature type="transmembrane region" description="Helical" evidence="1">
    <location>
        <begin position="108"/>
        <end position="129"/>
    </location>
</feature>
<feature type="transmembrane region" description="Helical" evidence="1">
    <location>
        <begin position="58"/>
        <end position="77"/>
    </location>
</feature>
<keyword evidence="1" id="KW-0472">Membrane</keyword>
<dbReference type="EMBL" id="CP013862">
    <property type="protein sequence ID" value="ALX48582.1"/>
    <property type="molecule type" value="Genomic_DNA"/>
</dbReference>